<dbReference type="SUPFAM" id="SSF56529">
    <property type="entry name" value="FAH"/>
    <property type="match status" value="1"/>
</dbReference>
<dbReference type="Proteomes" id="UP001295684">
    <property type="component" value="Unassembled WGS sequence"/>
</dbReference>
<proteinExistence type="inferred from homology"/>
<gene>
    <name evidence="4" type="ORF">ECRASSUSDP1_LOCUS21126</name>
</gene>
<sequence>MDKVYNTLIRRPGNKIIAIGKNYLNHVAEMGGKEAPKKPVIFEKAFTNVVPPTEHGDSQLLTIHSNNSIHHEIELGVVISKTMKFYNADEDWRSYIGGYFLCLDLTDRTMQAQFKKKSHPWFLSKAQDNFMPVSEFIPEKDVKDPENLDLQFNINGKVIQKGNTKDMIFKIPILLEYISHFATLNEGDMIITGTPEGVGPIEDKDELHGILSEEGNTLAELNLNVEKKPFPTMKHFSKI</sequence>
<dbReference type="Gene3D" id="3.90.850.10">
    <property type="entry name" value="Fumarylacetoacetase-like, C-terminal domain"/>
    <property type="match status" value="1"/>
</dbReference>
<dbReference type="PANTHER" id="PTHR11820">
    <property type="entry name" value="ACYLPYRUVASE"/>
    <property type="match status" value="1"/>
</dbReference>
<keyword evidence="5" id="KW-1185">Reference proteome</keyword>
<dbReference type="AlphaFoldDB" id="A0AAD1XVL0"/>
<comment type="caution">
    <text evidence="4">The sequence shown here is derived from an EMBL/GenBank/DDBJ whole genome shotgun (WGS) entry which is preliminary data.</text>
</comment>
<dbReference type="PANTHER" id="PTHR11820:SF7">
    <property type="entry name" value="ACYLPYRUVASE FAHD1, MITOCHONDRIAL"/>
    <property type="match status" value="1"/>
</dbReference>
<evidence type="ECO:0000313" key="5">
    <source>
        <dbReference type="Proteomes" id="UP001295684"/>
    </source>
</evidence>
<name>A0AAD1XVL0_EUPCR</name>
<dbReference type="GO" id="GO:0005739">
    <property type="term" value="C:mitochondrion"/>
    <property type="evidence" value="ECO:0007669"/>
    <property type="project" value="TreeGrafter"/>
</dbReference>
<evidence type="ECO:0000313" key="4">
    <source>
        <dbReference type="EMBL" id="CAI2379713.1"/>
    </source>
</evidence>
<protein>
    <recommendedName>
        <fullName evidence="3">Fumarylacetoacetase-like C-terminal domain-containing protein</fullName>
    </recommendedName>
</protein>
<dbReference type="InterPro" id="IPR011234">
    <property type="entry name" value="Fumarylacetoacetase-like_C"/>
</dbReference>
<dbReference type="EMBL" id="CAMPGE010021568">
    <property type="protein sequence ID" value="CAI2379713.1"/>
    <property type="molecule type" value="Genomic_DNA"/>
</dbReference>
<feature type="domain" description="Fumarylacetoacetase-like C-terminal" evidence="3">
    <location>
        <begin position="15"/>
        <end position="204"/>
    </location>
</feature>
<accession>A0AAD1XVL0</accession>
<reference evidence="4" key="1">
    <citation type="submission" date="2023-07" db="EMBL/GenBank/DDBJ databases">
        <authorList>
            <consortium name="AG Swart"/>
            <person name="Singh M."/>
            <person name="Singh A."/>
            <person name="Seah K."/>
            <person name="Emmerich C."/>
        </authorList>
    </citation>
    <scope>NUCLEOTIDE SEQUENCE</scope>
    <source>
        <strain evidence="4">DP1</strain>
    </source>
</reference>
<dbReference type="InterPro" id="IPR036663">
    <property type="entry name" value="Fumarylacetoacetase_C_sf"/>
</dbReference>
<dbReference type="Pfam" id="PF01557">
    <property type="entry name" value="FAA_hydrolase"/>
    <property type="match status" value="1"/>
</dbReference>
<evidence type="ECO:0000256" key="1">
    <source>
        <dbReference type="ARBA" id="ARBA00010211"/>
    </source>
</evidence>
<keyword evidence="2" id="KW-0479">Metal-binding</keyword>
<dbReference type="GO" id="GO:0018773">
    <property type="term" value="F:acetylpyruvate hydrolase activity"/>
    <property type="evidence" value="ECO:0007669"/>
    <property type="project" value="TreeGrafter"/>
</dbReference>
<dbReference type="GO" id="GO:0046872">
    <property type="term" value="F:metal ion binding"/>
    <property type="evidence" value="ECO:0007669"/>
    <property type="project" value="UniProtKB-KW"/>
</dbReference>
<organism evidence="4 5">
    <name type="scientific">Euplotes crassus</name>
    <dbReference type="NCBI Taxonomy" id="5936"/>
    <lineage>
        <taxon>Eukaryota</taxon>
        <taxon>Sar</taxon>
        <taxon>Alveolata</taxon>
        <taxon>Ciliophora</taxon>
        <taxon>Intramacronucleata</taxon>
        <taxon>Spirotrichea</taxon>
        <taxon>Hypotrichia</taxon>
        <taxon>Euplotida</taxon>
        <taxon>Euplotidae</taxon>
        <taxon>Moneuplotes</taxon>
    </lineage>
</organism>
<evidence type="ECO:0000259" key="3">
    <source>
        <dbReference type="Pfam" id="PF01557"/>
    </source>
</evidence>
<evidence type="ECO:0000256" key="2">
    <source>
        <dbReference type="ARBA" id="ARBA00022723"/>
    </source>
</evidence>
<comment type="similarity">
    <text evidence="1">Belongs to the FAH family.</text>
</comment>